<keyword evidence="1" id="KW-0732">Signal</keyword>
<dbReference type="Proteomes" id="UP000320948">
    <property type="component" value="Unassembled WGS sequence"/>
</dbReference>
<feature type="signal peptide" evidence="1">
    <location>
        <begin position="1"/>
        <end position="20"/>
    </location>
</feature>
<evidence type="ECO:0000313" key="3">
    <source>
        <dbReference type="EMBL" id="TKW60640.1"/>
    </source>
</evidence>
<proteinExistence type="predicted"/>
<feature type="domain" description="Putative tail fiber protein gp53-like C-terminal" evidence="2">
    <location>
        <begin position="105"/>
        <end position="179"/>
    </location>
</feature>
<evidence type="ECO:0000313" key="4">
    <source>
        <dbReference type="Proteomes" id="UP000320948"/>
    </source>
</evidence>
<feature type="chain" id="PRO_5026786862" description="Putative tail fiber protein gp53-like C-terminal domain-containing protein" evidence="1">
    <location>
        <begin position="21"/>
        <end position="179"/>
    </location>
</feature>
<name>A0A6N4RC36_BLAVI</name>
<sequence length="179" mass="19102">MKPSLLLIAILCCTSISLHAQERTAGGNLQNEASWNALKGIADSANNNAKSAHIRLNQVEACGKLGMFYAPGAAGSDGQGCKAPAMGNQGSRWSRDSGYAWAGPLLFQWGRTCLGYSTEVHVPLPVTYPNAIMNVVGQLDEQHFGATRANQYVRIVNNGTILAGKTNINGCMNWLTTGY</sequence>
<dbReference type="EMBL" id="VAFM01000002">
    <property type="protein sequence ID" value="TKW60640.1"/>
    <property type="molecule type" value="Genomic_DNA"/>
</dbReference>
<evidence type="ECO:0000259" key="2">
    <source>
        <dbReference type="Pfam" id="PF21882"/>
    </source>
</evidence>
<protein>
    <recommendedName>
        <fullName evidence="2">Putative tail fiber protein gp53-like C-terminal domain-containing protein</fullName>
    </recommendedName>
</protein>
<organism evidence="3 4">
    <name type="scientific">Blastochloris viridis</name>
    <name type="common">Rhodopseudomonas viridis</name>
    <dbReference type="NCBI Taxonomy" id="1079"/>
    <lineage>
        <taxon>Bacteria</taxon>
        <taxon>Pseudomonadati</taxon>
        <taxon>Pseudomonadota</taxon>
        <taxon>Alphaproteobacteria</taxon>
        <taxon>Hyphomicrobiales</taxon>
        <taxon>Blastochloridaceae</taxon>
        <taxon>Blastochloris</taxon>
    </lineage>
</organism>
<gene>
    <name evidence="3" type="ORF">DI628_07000</name>
</gene>
<evidence type="ECO:0000256" key="1">
    <source>
        <dbReference type="SAM" id="SignalP"/>
    </source>
</evidence>
<accession>A0A6N4RC36</accession>
<comment type="caution">
    <text evidence="3">The sequence shown here is derived from an EMBL/GenBank/DDBJ whole genome shotgun (WGS) entry which is preliminary data.</text>
</comment>
<dbReference type="Gene3D" id="2.60.40.3940">
    <property type="match status" value="1"/>
</dbReference>
<reference evidence="3 4" key="1">
    <citation type="journal article" date="2017" name="Nat. Commun.">
        <title>In situ click chemistry generation of cyclooxygenase-2 inhibitors.</title>
        <authorList>
            <person name="Bhardwaj A."/>
            <person name="Kaur J."/>
            <person name="Wuest M."/>
            <person name="Wuest F."/>
        </authorList>
    </citation>
    <scope>NUCLEOTIDE SEQUENCE [LARGE SCALE GENOMIC DNA]</scope>
    <source>
        <strain evidence="3">S2_018_000_R2_106</strain>
    </source>
</reference>
<dbReference type="AlphaFoldDB" id="A0A6N4RC36"/>
<dbReference type="InterPro" id="IPR054075">
    <property type="entry name" value="Gp53-like_C"/>
</dbReference>
<dbReference type="Pfam" id="PF21882">
    <property type="entry name" value="Gp53-like_C"/>
    <property type="match status" value="1"/>
</dbReference>